<dbReference type="PANTHER" id="PTHR30250:SF26">
    <property type="entry name" value="PSMA PROTEIN"/>
    <property type="match status" value="1"/>
</dbReference>
<evidence type="ECO:0000256" key="5">
    <source>
        <dbReference type="ARBA" id="ARBA00023136"/>
    </source>
</evidence>
<reference evidence="7 8" key="1">
    <citation type="submission" date="2016-10" db="EMBL/GenBank/DDBJ databases">
        <authorList>
            <person name="de Groot N.N."/>
        </authorList>
    </citation>
    <scope>NUCLEOTIDE SEQUENCE [LARGE SCALE GENOMIC DNA]</scope>
    <source>
        <strain evidence="7 8">DSM 43357</strain>
    </source>
</reference>
<feature type="transmembrane region" description="Helical" evidence="6">
    <location>
        <begin position="39"/>
        <end position="59"/>
    </location>
</feature>
<dbReference type="EMBL" id="FOBF01000001">
    <property type="protein sequence ID" value="SEK22696.1"/>
    <property type="molecule type" value="Genomic_DNA"/>
</dbReference>
<feature type="transmembrane region" description="Helical" evidence="6">
    <location>
        <begin position="164"/>
        <end position="188"/>
    </location>
</feature>
<keyword evidence="4 6" id="KW-1133">Transmembrane helix</keyword>
<sequence>MSTTLSLVARTVASKVLRLLLAAVTGVLIARSLQPEGRGAYALIANIAFTATIVGHLSLDQTQISLWASRVWRQRLTVNALVLGLALGGLTGVTVAALTMLGAMPTTSPLLCLAMLAVPFAVAGSNLRAVATLRSDMGVVNRAVIVGALIQCAPLIALCLTGRLTVAGVIVCWTISTAAPFFVFLRALRPRPRWADARLANRQLALGSRYHVGVVAFHLLLSVDVLLVHGLDSTAAVGLYTVAVTVLDLTRIPAEAVTQVVLPRQAVGGLDAASRLTVRAVRLNLLVSAGFIGLLAAASPVLVPLVYGQSFAGSVAALLALAPGTVALTLLRAIEQYLVRLGRPAVLTSILVAALVVNVVLNVVLIPALGVVGAGLASTVAYTLTALLEMAWFARATGIPVHELLPRPSTVRSLVAALLRRGADAKAEAEAKTDGAPAEPARR</sequence>
<proteinExistence type="predicted"/>
<feature type="transmembrane region" description="Helical" evidence="6">
    <location>
        <begin position="346"/>
        <end position="366"/>
    </location>
</feature>
<feature type="transmembrane region" description="Helical" evidence="6">
    <location>
        <begin position="139"/>
        <end position="158"/>
    </location>
</feature>
<feature type="transmembrane region" description="Helical" evidence="6">
    <location>
        <begin position="12"/>
        <end position="33"/>
    </location>
</feature>
<dbReference type="AlphaFoldDB" id="A0A1H7F9B0"/>
<dbReference type="STRING" id="46177.SAMN05660976_00021"/>
<feature type="transmembrane region" description="Helical" evidence="6">
    <location>
        <begin position="283"/>
        <end position="305"/>
    </location>
</feature>
<evidence type="ECO:0000256" key="3">
    <source>
        <dbReference type="ARBA" id="ARBA00022692"/>
    </source>
</evidence>
<feature type="transmembrane region" description="Helical" evidence="6">
    <location>
        <begin position="311"/>
        <end position="334"/>
    </location>
</feature>
<keyword evidence="5 6" id="KW-0472">Membrane</keyword>
<protein>
    <submittedName>
        <fullName evidence="7">Membrane protein involved in the export of O-antigen and teichoic acid</fullName>
    </submittedName>
</protein>
<accession>A0A1H7F9B0</accession>
<dbReference type="Proteomes" id="UP000198953">
    <property type="component" value="Unassembled WGS sequence"/>
</dbReference>
<dbReference type="InterPro" id="IPR050833">
    <property type="entry name" value="Poly_Biosynth_Transport"/>
</dbReference>
<dbReference type="RefSeq" id="WP_055507601.1">
    <property type="nucleotide sequence ID" value="NZ_BBZG01000005.1"/>
</dbReference>
<evidence type="ECO:0000313" key="8">
    <source>
        <dbReference type="Proteomes" id="UP000198953"/>
    </source>
</evidence>
<evidence type="ECO:0000256" key="6">
    <source>
        <dbReference type="SAM" id="Phobius"/>
    </source>
</evidence>
<comment type="subcellular location">
    <subcellularLocation>
        <location evidence="1">Cell membrane</location>
        <topology evidence="1">Multi-pass membrane protein</topology>
    </subcellularLocation>
</comment>
<feature type="transmembrane region" description="Helical" evidence="6">
    <location>
        <begin position="372"/>
        <end position="394"/>
    </location>
</feature>
<feature type="transmembrane region" description="Helical" evidence="6">
    <location>
        <begin position="107"/>
        <end position="127"/>
    </location>
</feature>
<evidence type="ECO:0000256" key="2">
    <source>
        <dbReference type="ARBA" id="ARBA00022475"/>
    </source>
</evidence>
<dbReference type="GO" id="GO:0005886">
    <property type="term" value="C:plasma membrane"/>
    <property type="evidence" value="ECO:0007669"/>
    <property type="project" value="UniProtKB-SubCell"/>
</dbReference>
<organism evidence="7 8">
    <name type="scientific">Nonomuraea pusilla</name>
    <dbReference type="NCBI Taxonomy" id="46177"/>
    <lineage>
        <taxon>Bacteria</taxon>
        <taxon>Bacillati</taxon>
        <taxon>Actinomycetota</taxon>
        <taxon>Actinomycetes</taxon>
        <taxon>Streptosporangiales</taxon>
        <taxon>Streptosporangiaceae</taxon>
        <taxon>Nonomuraea</taxon>
    </lineage>
</organism>
<name>A0A1H7F9B0_9ACTN</name>
<keyword evidence="8" id="KW-1185">Reference proteome</keyword>
<evidence type="ECO:0000256" key="1">
    <source>
        <dbReference type="ARBA" id="ARBA00004651"/>
    </source>
</evidence>
<keyword evidence="3 6" id="KW-0812">Transmembrane</keyword>
<evidence type="ECO:0000313" key="7">
    <source>
        <dbReference type="EMBL" id="SEK22696.1"/>
    </source>
</evidence>
<keyword evidence="2" id="KW-1003">Cell membrane</keyword>
<gene>
    <name evidence="7" type="ORF">SAMN05660976_00021</name>
</gene>
<feature type="transmembrane region" description="Helical" evidence="6">
    <location>
        <begin position="80"/>
        <end position="101"/>
    </location>
</feature>
<dbReference type="PANTHER" id="PTHR30250">
    <property type="entry name" value="PST FAMILY PREDICTED COLANIC ACID TRANSPORTER"/>
    <property type="match status" value="1"/>
</dbReference>
<evidence type="ECO:0000256" key="4">
    <source>
        <dbReference type="ARBA" id="ARBA00022989"/>
    </source>
</evidence>